<reference evidence="1 2" key="1">
    <citation type="journal article" date="2008" name="J. Bacteriol.">
        <title>Comparative genome analysis of 'Candidatus Phytoplasma australiense' (subgroup tuf-Australia I; rp-A) and 'Ca. Phytoplasma asteris' strains OY-M and AY-WB.</title>
        <authorList>
            <person name="Tran-Nguyen L.T."/>
            <person name="Kube M."/>
            <person name="Schneider B."/>
            <person name="Reinhardt R."/>
            <person name="Gibb K.S."/>
        </authorList>
    </citation>
    <scope>NUCLEOTIDE SEQUENCE [LARGE SCALE GENOMIC DNA]</scope>
</reference>
<name>B1V9M2_PHYAS</name>
<organism evidence="1 2">
    <name type="scientific">Phytoplasma australiense</name>
    <dbReference type="NCBI Taxonomy" id="59748"/>
    <lineage>
        <taxon>Bacteria</taxon>
        <taxon>Bacillati</taxon>
        <taxon>Mycoplasmatota</taxon>
        <taxon>Mollicutes</taxon>
        <taxon>Acholeplasmatales</taxon>
        <taxon>Acholeplasmataceae</taxon>
        <taxon>Candidatus Phytoplasma</taxon>
        <taxon>16SrXII (Stolbur group)</taxon>
    </lineage>
</organism>
<gene>
    <name evidence="1" type="ordered locus">PA0309</name>
</gene>
<dbReference type="AlphaFoldDB" id="B1V9M2"/>
<protein>
    <recommendedName>
        <fullName evidence="3">Restriction endonuclease type IV Mrr domain-containing protein</fullName>
    </recommendedName>
</protein>
<dbReference type="KEGG" id="pal:PA0309"/>
<dbReference type="EMBL" id="AM422018">
    <property type="protein sequence ID" value="CAM11644.1"/>
    <property type="molecule type" value="Genomic_DNA"/>
</dbReference>
<evidence type="ECO:0000313" key="1">
    <source>
        <dbReference type="EMBL" id="CAM11644.1"/>
    </source>
</evidence>
<sequence>MFLSSLIKLKLEESLSGVFVVTEAINGHGKSDIMIEFEDKLRHIIECKRQRGEKSIKEIYKQINRHTTSEDKTISLIMFCENKNFAESKSNFKDWINKNGKLINKTIKQYKNYKNVWKSDFIHDYGHTVTLHCVCYHLYFEKNLKKELGGY</sequence>
<evidence type="ECO:0000313" key="2">
    <source>
        <dbReference type="Proteomes" id="UP000008323"/>
    </source>
</evidence>
<dbReference type="Proteomes" id="UP000008323">
    <property type="component" value="Chromosome"/>
</dbReference>
<accession>B1V9M2</accession>
<evidence type="ECO:0008006" key="3">
    <source>
        <dbReference type="Google" id="ProtNLM"/>
    </source>
</evidence>
<proteinExistence type="predicted"/>